<dbReference type="InterPro" id="IPR006450">
    <property type="entry name" value="Phage_HK97_gp6-like"/>
</dbReference>
<dbReference type="NCBIfam" id="TIGR01560">
    <property type="entry name" value="put_DNA_pack"/>
    <property type="match status" value="1"/>
</dbReference>
<evidence type="ECO:0000313" key="1">
    <source>
        <dbReference type="EMBL" id="NGU30607.1"/>
    </source>
</evidence>
<dbReference type="Gene3D" id="1.10.3230.30">
    <property type="entry name" value="Phage gp6-like head-tail connector protein"/>
    <property type="match status" value="1"/>
</dbReference>
<gene>
    <name evidence="1" type="ORF">G6Z34_10860</name>
</gene>
<dbReference type="EMBL" id="JAALLZ010000004">
    <property type="protein sequence ID" value="NGU30607.1"/>
    <property type="molecule type" value="Genomic_DNA"/>
</dbReference>
<dbReference type="AlphaFoldDB" id="A0AAP7BW91"/>
<sequence length="92" mass="10822">MDLRELKEYLRIDFEEDDILLRSLLLAAEEYLYNAGIKRDYKKSLYSLAIKILVKHWYDNRDCVVAGNVNNKLEYSLNAILTQLRYCGDDNG</sequence>
<organism evidence="1 2">
    <name type="scientific">Clostridium perfringens</name>
    <dbReference type="NCBI Taxonomy" id="1502"/>
    <lineage>
        <taxon>Bacteria</taxon>
        <taxon>Bacillati</taxon>
        <taxon>Bacillota</taxon>
        <taxon>Clostridia</taxon>
        <taxon>Eubacteriales</taxon>
        <taxon>Clostridiaceae</taxon>
        <taxon>Clostridium</taxon>
    </lineage>
</organism>
<comment type="caution">
    <text evidence="1">The sequence shown here is derived from an EMBL/GenBank/DDBJ whole genome shotgun (WGS) entry which is preliminary data.</text>
</comment>
<accession>A0AAP7BW91</accession>
<protein>
    <submittedName>
        <fullName evidence="1">Phage gp6-like head-tail connector protein</fullName>
    </submittedName>
</protein>
<dbReference type="Pfam" id="PF05135">
    <property type="entry name" value="Phage_connect_1"/>
    <property type="match status" value="1"/>
</dbReference>
<dbReference type="CDD" id="cd08054">
    <property type="entry name" value="gp6"/>
    <property type="match status" value="1"/>
</dbReference>
<dbReference type="RefSeq" id="WP_003459421.1">
    <property type="nucleotide sequence ID" value="NZ_CATNWX010000006.1"/>
</dbReference>
<dbReference type="InterPro" id="IPR021146">
    <property type="entry name" value="Phage_gp6-like_head-tail"/>
</dbReference>
<evidence type="ECO:0000313" key="2">
    <source>
        <dbReference type="Proteomes" id="UP000481454"/>
    </source>
</evidence>
<dbReference type="Proteomes" id="UP000481454">
    <property type="component" value="Unassembled WGS sequence"/>
</dbReference>
<proteinExistence type="predicted"/>
<name>A0AAP7BW91_CLOPF</name>
<reference evidence="1 2" key="1">
    <citation type="submission" date="2020-02" db="EMBL/GenBank/DDBJ databases">
        <title>Genomic Insights into the Phylogeny and Genetic Plasticity of the Human and Animal Enteric Pathogen Clostridium perfringens.</title>
        <authorList>
            <person name="Feng Y."/>
            <person name="Hu Y."/>
        </authorList>
    </citation>
    <scope>NUCLEOTIDE SEQUENCE [LARGE SCALE GENOMIC DNA]</scope>
    <source>
        <strain evidence="1 2">CP-40</strain>
    </source>
</reference>